<keyword evidence="5 7" id="KW-0326">Glycosidase</keyword>
<evidence type="ECO:0000256" key="9">
    <source>
        <dbReference type="SAM" id="SignalP"/>
    </source>
</evidence>
<reference evidence="13" key="1">
    <citation type="journal article" date="2019" name="Int. J. Syst. Evol. Microbiol.">
        <title>The Global Catalogue of Microorganisms (GCM) 10K type strain sequencing project: providing services to taxonomists for standard genome sequencing and annotation.</title>
        <authorList>
            <consortium name="The Broad Institute Genomics Platform"/>
            <consortium name="The Broad Institute Genome Sequencing Center for Infectious Disease"/>
            <person name="Wu L."/>
            <person name="Ma J."/>
        </authorList>
    </citation>
    <scope>NUCLEOTIDE SEQUENCE [LARGE SCALE GENOMIC DNA]</scope>
    <source>
        <strain evidence="13">JCM 13852</strain>
    </source>
</reference>
<dbReference type="InterPro" id="IPR036116">
    <property type="entry name" value="FN3_sf"/>
</dbReference>
<dbReference type="Proteomes" id="UP001596183">
    <property type="component" value="Unassembled WGS sequence"/>
</dbReference>
<keyword evidence="7" id="KW-0136">Cellulose degradation</keyword>
<feature type="domain" description="Fibronectin type-III" evidence="10">
    <location>
        <begin position="357"/>
        <end position="446"/>
    </location>
</feature>
<evidence type="ECO:0000313" key="12">
    <source>
        <dbReference type="EMBL" id="MFC5675293.1"/>
    </source>
</evidence>
<dbReference type="PROSITE" id="PS00659">
    <property type="entry name" value="GLYCOSYL_HYDROL_F5"/>
    <property type="match status" value="1"/>
</dbReference>
<dbReference type="Pfam" id="PF00553">
    <property type="entry name" value="CBM_2"/>
    <property type="match status" value="1"/>
</dbReference>
<evidence type="ECO:0000256" key="5">
    <source>
        <dbReference type="ARBA" id="ARBA00023295"/>
    </source>
</evidence>
<evidence type="ECO:0000256" key="7">
    <source>
        <dbReference type="RuleBase" id="RU361153"/>
    </source>
</evidence>
<comment type="caution">
    <text evidence="12">The sequence shown here is derived from an EMBL/GenBank/DDBJ whole genome shotgun (WGS) entry which is preliminary data.</text>
</comment>
<dbReference type="Gene3D" id="3.20.20.80">
    <property type="entry name" value="Glycosidases"/>
    <property type="match status" value="1"/>
</dbReference>
<accession>A0ABW0XZW0</accession>
<proteinExistence type="inferred from homology"/>
<dbReference type="InterPro" id="IPR012291">
    <property type="entry name" value="CBM2_carb-bd_dom_sf"/>
</dbReference>
<dbReference type="EMBL" id="JBHSPC010000164">
    <property type="protein sequence ID" value="MFC5675293.1"/>
    <property type="molecule type" value="Genomic_DNA"/>
</dbReference>
<evidence type="ECO:0000256" key="6">
    <source>
        <dbReference type="ARBA" id="ARBA00023326"/>
    </source>
</evidence>
<dbReference type="PANTHER" id="PTHR42754:SF1">
    <property type="entry name" value="LIPOPROTEIN"/>
    <property type="match status" value="1"/>
</dbReference>
<dbReference type="Pfam" id="PF00041">
    <property type="entry name" value="fn3"/>
    <property type="match status" value="1"/>
</dbReference>
<evidence type="ECO:0000256" key="8">
    <source>
        <dbReference type="SAM" id="MobiDB-lite"/>
    </source>
</evidence>
<dbReference type="PROSITE" id="PS51173">
    <property type="entry name" value="CBM2"/>
    <property type="match status" value="1"/>
</dbReference>
<dbReference type="Pfam" id="PF00150">
    <property type="entry name" value="Cellulase"/>
    <property type="match status" value="1"/>
</dbReference>
<dbReference type="SUPFAM" id="SSF49384">
    <property type="entry name" value="Carbohydrate-binding domain"/>
    <property type="match status" value="1"/>
</dbReference>
<keyword evidence="13" id="KW-1185">Reference proteome</keyword>
<dbReference type="InterPro" id="IPR018087">
    <property type="entry name" value="Glyco_hydro_5_CS"/>
</dbReference>
<evidence type="ECO:0000256" key="2">
    <source>
        <dbReference type="ARBA" id="ARBA00022729"/>
    </source>
</evidence>
<dbReference type="Gene3D" id="2.60.40.290">
    <property type="match status" value="1"/>
</dbReference>
<dbReference type="EC" id="3.2.1.4" evidence="7"/>
<dbReference type="PROSITE" id="PS50853">
    <property type="entry name" value="FN3"/>
    <property type="match status" value="1"/>
</dbReference>
<dbReference type="InterPro" id="IPR017853">
    <property type="entry name" value="GH"/>
</dbReference>
<name>A0ABW0XZW0_9ACTN</name>
<dbReference type="InterPro" id="IPR013783">
    <property type="entry name" value="Ig-like_fold"/>
</dbReference>
<keyword evidence="3 7" id="KW-0378">Hydrolase</keyword>
<dbReference type="Gene3D" id="2.60.40.10">
    <property type="entry name" value="Immunoglobulins"/>
    <property type="match status" value="1"/>
</dbReference>
<evidence type="ECO:0000256" key="3">
    <source>
        <dbReference type="ARBA" id="ARBA00022801"/>
    </source>
</evidence>
<dbReference type="InterPro" id="IPR003961">
    <property type="entry name" value="FN3_dom"/>
</dbReference>
<evidence type="ECO:0000256" key="1">
    <source>
        <dbReference type="ARBA" id="ARBA00000966"/>
    </source>
</evidence>
<dbReference type="InterPro" id="IPR008965">
    <property type="entry name" value="CBM2/CBM3_carb-bd_dom_sf"/>
</dbReference>
<comment type="catalytic activity">
    <reaction evidence="1 7">
        <text>Endohydrolysis of (1-&gt;4)-beta-D-glucosidic linkages in cellulose, lichenin and cereal beta-D-glucans.</text>
        <dbReference type="EC" id="3.2.1.4"/>
    </reaction>
</comment>
<keyword evidence="4 7" id="KW-0119">Carbohydrate metabolism</keyword>
<feature type="chain" id="PRO_5045299135" description="Endoglucanase" evidence="9">
    <location>
        <begin position="45"/>
        <end position="555"/>
    </location>
</feature>
<evidence type="ECO:0000256" key="4">
    <source>
        <dbReference type="ARBA" id="ARBA00023277"/>
    </source>
</evidence>
<organism evidence="12 13">
    <name type="scientific">Streptomyces incanus</name>
    <dbReference type="NCBI Taxonomy" id="887453"/>
    <lineage>
        <taxon>Bacteria</taxon>
        <taxon>Bacillati</taxon>
        <taxon>Actinomycetota</taxon>
        <taxon>Actinomycetes</taxon>
        <taxon>Kitasatosporales</taxon>
        <taxon>Streptomycetaceae</taxon>
        <taxon>Streptomyces</taxon>
    </lineage>
</organism>
<keyword evidence="6 7" id="KW-0624">Polysaccharide degradation</keyword>
<feature type="signal peptide" evidence="9">
    <location>
        <begin position="1"/>
        <end position="44"/>
    </location>
</feature>
<dbReference type="InterPro" id="IPR001547">
    <property type="entry name" value="Glyco_hydro_5"/>
</dbReference>
<feature type="compositionally biased region" description="Low complexity" evidence="8">
    <location>
        <begin position="351"/>
        <end position="366"/>
    </location>
</feature>
<evidence type="ECO:0000313" key="13">
    <source>
        <dbReference type="Proteomes" id="UP001596183"/>
    </source>
</evidence>
<dbReference type="CDD" id="cd00063">
    <property type="entry name" value="FN3"/>
    <property type="match status" value="1"/>
</dbReference>
<evidence type="ECO:0000259" key="10">
    <source>
        <dbReference type="PROSITE" id="PS50853"/>
    </source>
</evidence>
<dbReference type="SUPFAM" id="SSF49265">
    <property type="entry name" value="Fibronectin type III"/>
    <property type="match status" value="1"/>
</dbReference>
<dbReference type="SMART" id="SM00637">
    <property type="entry name" value="CBD_II"/>
    <property type="match status" value="1"/>
</dbReference>
<evidence type="ECO:0000259" key="11">
    <source>
        <dbReference type="PROSITE" id="PS51173"/>
    </source>
</evidence>
<protein>
    <recommendedName>
        <fullName evidence="7">Endoglucanase</fullName>
        <ecNumber evidence="7">3.2.1.4</ecNumber>
    </recommendedName>
</protein>
<dbReference type="SMART" id="SM00060">
    <property type="entry name" value="FN3"/>
    <property type="match status" value="1"/>
</dbReference>
<dbReference type="PANTHER" id="PTHR42754">
    <property type="entry name" value="ENDOGLUCANASE"/>
    <property type="match status" value="1"/>
</dbReference>
<comment type="similarity">
    <text evidence="7">Belongs to the glycosyl hydrolase 5 (cellulase A) family.</text>
</comment>
<feature type="region of interest" description="Disordered" evidence="8">
    <location>
        <begin position="345"/>
        <end position="366"/>
    </location>
</feature>
<dbReference type="SUPFAM" id="SSF51445">
    <property type="entry name" value="(Trans)glycosidases"/>
    <property type="match status" value="1"/>
</dbReference>
<feature type="domain" description="CBM2" evidence="11">
    <location>
        <begin position="445"/>
        <end position="555"/>
    </location>
</feature>
<keyword evidence="2 9" id="KW-0732">Signal</keyword>
<dbReference type="RefSeq" id="WP_381220557.1">
    <property type="nucleotide sequence ID" value="NZ_JBHSPC010000164.1"/>
</dbReference>
<sequence length="555" mass="57862">MPAPTRTPAPTSTRTITLPRAAGLVAALLGLLLPLLALGTPAHAAPTGFHVENGRLLEASGNDFVMRGVNHAHTWYADRISSLAHIKAKGANTVRVVLSSGDRWTTNNAADVANVVAQCKQNRLICVLEVHDTTGYGEQSGAVTLSRAADYWISVRSALTGQEDYVVVNIGNEPYGNTNYANWTADTKAAIQKLRNAGFDHTLMVDAPNWGQDWAFTMRDNAASVFAADPDANTVFSIHMYGVFDTAAEIGDYLGRFVTMRLPIVVGEFGHNHSDGDPDEDTILAVTQQLGLGYLGWSWSGNGGGVEYLDMVTNFDPNQLTSWGRRLFNGANGIAATSKEAKIYSSGSGGDTTAPTAPGTPTASSVTSSSATLTWAAATDANGVTGYDVVRISNGGETVVTTTASTFATLTGLSPATPYTYAVYARDAAGNRSPRSGTVTVTTSSGGGQGACEVRYRVTNEWPGGFQGEVIIHNTGSSAVAGWTLNWTFPGAQRITNMWGGTPVQTGSEVSVASAPYTASIPAAGSVTLGFTATITGGNPRPSAFALNGAVCSAA</sequence>
<gene>
    <name evidence="12" type="ORF">ACFP2V_36145</name>
</gene>
<dbReference type="InterPro" id="IPR001919">
    <property type="entry name" value="CBD2"/>
</dbReference>